<evidence type="ECO:0000313" key="2">
    <source>
        <dbReference type="EMBL" id="JAE32932.1"/>
    </source>
</evidence>
<accession>A0A0A9H854</accession>
<dbReference type="AlphaFoldDB" id="A0A0A9H854"/>
<feature type="region of interest" description="Disordered" evidence="1">
    <location>
        <begin position="70"/>
        <end position="146"/>
    </location>
</feature>
<name>A0A0A9H854_ARUDO</name>
<reference evidence="2" key="2">
    <citation type="journal article" date="2015" name="Data Brief">
        <title>Shoot transcriptome of the giant reed, Arundo donax.</title>
        <authorList>
            <person name="Barrero R.A."/>
            <person name="Guerrero F.D."/>
            <person name="Moolhuijzen P."/>
            <person name="Goolsby J.A."/>
            <person name="Tidwell J."/>
            <person name="Bellgard S.E."/>
            <person name="Bellgard M.I."/>
        </authorList>
    </citation>
    <scope>NUCLEOTIDE SEQUENCE</scope>
    <source>
        <tissue evidence="2">Shoot tissue taken approximately 20 cm above the soil surface</tissue>
    </source>
</reference>
<sequence length="146" mass="17158">MWWNGDFFVLLLDNTFLPSSKLHSQYTEVGPPKIQCIKQPMFISGGKVVDVADEHLKARVDVPEQTALHLDHHGVRDAPQQRRRRGQAALHVLDHRGRPPLPLRRRGAQQFRVPPPPAPRQHHRHPHGRAHHHRRPHRRRLPHRRR</sequence>
<proteinExistence type="predicted"/>
<organism evidence="2">
    <name type="scientific">Arundo donax</name>
    <name type="common">Giant reed</name>
    <name type="synonym">Donax arundinaceus</name>
    <dbReference type="NCBI Taxonomy" id="35708"/>
    <lineage>
        <taxon>Eukaryota</taxon>
        <taxon>Viridiplantae</taxon>
        <taxon>Streptophyta</taxon>
        <taxon>Embryophyta</taxon>
        <taxon>Tracheophyta</taxon>
        <taxon>Spermatophyta</taxon>
        <taxon>Magnoliopsida</taxon>
        <taxon>Liliopsida</taxon>
        <taxon>Poales</taxon>
        <taxon>Poaceae</taxon>
        <taxon>PACMAD clade</taxon>
        <taxon>Arundinoideae</taxon>
        <taxon>Arundineae</taxon>
        <taxon>Arundo</taxon>
    </lineage>
</organism>
<protein>
    <submittedName>
        <fullName evidence="2">Uncharacterized protein</fullName>
    </submittedName>
</protein>
<feature type="compositionally biased region" description="Basic and acidic residues" evidence="1">
    <location>
        <begin position="70"/>
        <end position="80"/>
    </location>
</feature>
<feature type="compositionally biased region" description="Basic residues" evidence="1">
    <location>
        <begin position="120"/>
        <end position="146"/>
    </location>
</feature>
<reference evidence="2" key="1">
    <citation type="submission" date="2014-09" db="EMBL/GenBank/DDBJ databases">
        <authorList>
            <person name="Magalhaes I.L.F."/>
            <person name="Oliveira U."/>
            <person name="Santos F.R."/>
            <person name="Vidigal T.H.D.A."/>
            <person name="Brescovit A.D."/>
            <person name="Santos A.J."/>
        </authorList>
    </citation>
    <scope>NUCLEOTIDE SEQUENCE</scope>
    <source>
        <tissue evidence="2">Shoot tissue taken approximately 20 cm above the soil surface</tissue>
    </source>
</reference>
<dbReference type="EMBL" id="GBRH01164964">
    <property type="protein sequence ID" value="JAE32932.1"/>
    <property type="molecule type" value="Transcribed_RNA"/>
</dbReference>
<evidence type="ECO:0000256" key="1">
    <source>
        <dbReference type="SAM" id="MobiDB-lite"/>
    </source>
</evidence>